<dbReference type="AlphaFoldDB" id="A0A915D5X7"/>
<accession>A0A915D5X7</accession>
<protein>
    <submittedName>
        <fullName evidence="2">PNPLA domain-containing protein</fullName>
    </submittedName>
</protein>
<dbReference type="Proteomes" id="UP000887574">
    <property type="component" value="Unplaced"/>
</dbReference>
<sequence length="80" mass="8584">MWVFGHLSLWCDDLLSKKRKKSDVKVTHYGGASAGSLLAALLVLAPQSLEDGLLQLYELADELNSLPLGAMTPGFQLALG</sequence>
<evidence type="ECO:0000313" key="2">
    <source>
        <dbReference type="WBParaSite" id="jg16387"/>
    </source>
</evidence>
<proteinExistence type="predicted"/>
<organism evidence="1 2">
    <name type="scientific">Ditylenchus dipsaci</name>
    <dbReference type="NCBI Taxonomy" id="166011"/>
    <lineage>
        <taxon>Eukaryota</taxon>
        <taxon>Metazoa</taxon>
        <taxon>Ecdysozoa</taxon>
        <taxon>Nematoda</taxon>
        <taxon>Chromadorea</taxon>
        <taxon>Rhabditida</taxon>
        <taxon>Tylenchina</taxon>
        <taxon>Tylenchomorpha</taxon>
        <taxon>Sphaerularioidea</taxon>
        <taxon>Anguinidae</taxon>
        <taxon>Anguininae</taxon>
        <taxon>Ditylenchus</taxon>
    </lineage>
</organism>
<keyword evidence="1" id="KW-1185">Reference proteome</keyword>
<reference evidence="2" key="1">
    <citation type="submission" date="2022-11" db="UniProtKB">
        <authorList>
            <consortium name="WormBaseParasite"/>
        </authorList>
    </citation>
    <scope>IDENTIFICATION</scope>
</reference>
<name>A0A915D5X7_9BILA</name>
<dbReference type="WBParaSite" id="jg16387">
    <property type="protein sequence ID" value="jg16387"/>
    <property type="gene ID" value="jg16387"/>
</dbReference>
<evidence type="ECO:0000313" key="1">
    <source>
        <dbReference type="Proteomes" id="UP000887574"/>
    </source>
</evidence>